<name>A0A251SWJ7_HELAN</name>
<evidence type="ECO:0000256" key="1">
    <source>
        <dbReference type="SAM" id="MobiDB-lite"/>
    </source>
</evidence>
<dbReference type="EMBL" id="CM007902">
    <property type="protein sequence ID" value="OTG03227.1"/>
    <property type="molecule type" value="Genomic_DNA"/>
</dbReference>
<keyword evidence="4" id="KW-1185">Reference proteome</keyword>
<feature type="compositionally biased region" description="Basic and acidic residues" evidence="1">
    <location>
        <begin position="136"/>
        <end position="148"/>
    </location>
</feature>
<evidence type="ECO:0000313" key="3">
    <source>
        <dbReference type="EMBL" id="OTG03227.1"/>
    </source>
</evidence>
<dbReference type="AlphaFoldDB" id="A0A251SWJ7"/>
<dbReference type="PROSITE" id="PS50151">
    <property type="entry name" value="UVR"/>
    <property type="match status" value="1"/>
</dbReference>
<dbReference type="InterPro" id="IPR001943">
    <property type="entry name" value="UVR_dom"/>
</dbReference>
<feature type="region of interest" description="Disordered" evidence="1">
    <location>
        <begin position="133"/>
        <end position="171"/>
    </location>
</feature>
<proteinExistence type="predicted"/>
<dbReference type="Gene3D" id="4.10.860.10">
    <property type="entry name" value="UVR domain"/>
    <property type="match status" value="1"/>
</dbReference>
<organism evidence="3 4">
    <name type="scientific">Helianthus annuus</name>
    <name type="common">Common sunflower</name>
    <dbReference type="NCBI Taxonomy" id="4232"/>
    <lineage>
        <taxon>Eukaryota</taxon>
        <taxon>Viridiplantae</taxon>
        <taxon>Streptophyta</taxon>
        <taxon>Embryophyta</taxon>
        <taxon>Tracheophyta</taxon>
        <taxon>Spermatophyta</taxon>
        <taxon>Magnoliopsida</taxon>
        <taxon>eudicotyledons</taxon>
        <taxon>Gunneridae</taxon>
        <taxon>Pentapetalae</taxon>
        <taxon>asterids</taxon>
        <taxon>campanulids</taxon>
        <taxon>Asterales</taxon>
        <taxon>Asteraceae</taxon>
        <taxon>Asteroideae</taxon>
        <taxon>Heliantheae alliance</taxon>
        <taxon>Heliantheae</taxon>
        <taxon>Helianthus</taxon>
    </lineage>
</organism>
<sequence length="171" mass="19495">MHGFKLREEDVKLPQYKNDDLVLNLIPELISRRLMAQNEIVKSVSSGCISESANFIPFSNLQRSRELKAMVITLHPALERRFQPVKLPEEARELEKEPRQITKEKNKAVCGQDFEKAGELRDWGMDLKTQSSTLMEKNKEMSKAKTEAGEEGPTVTEADIQHIISSDIKNT</sequence>
<protein>
    <submittedName>
        <fullName evidence="3">Putative UVR domain-containing protein</fullName>
    </submittedName>
</protein>
<dbReference type="STRING" id="4232.A0A251SWJ7"/>
<dbReference type="Proteomes" id="UP000215914">
    <property type="component" value="Chromosome 13"/>
</dbReference>
<accession>A0A251SWJ7</accession>
<feature type="domain" description="UVR" evidence="2">
    <location>
        <begin position="95"/>
        <end position="130"/>
    </location>
</feature>
<gene>
    <name evidence="3" type="ORF">HannXRQ_Chr13g0421751</name>
</gene>
<reference evidence="4" key="1">
    <citation type="journal article" date="2017" name="Nature">
        <title>The sunflower genome provides insights into oil metabolism, flowering and Asterid evolution.</title>
        <authorList>
            <person name="Badouin H."/>
            <person name="Gouzy J."/>
            <person name="Grassa C.J."/>
            <person name="Murat F."/>
            <person name="Staton S.E."/>
            <person name="Cottret L."/>
            <person name="Lelandais-Briere C."/>
            <person name="Owens G.L."/>
            <person name="Carrere S."/>
            <person name="Mayjonade B."/>
            <person name="Legrand L."/>
            <person name="Gill N."/>
            <person name="Kane N.C."/>
            <person name="Bowers J.E."/>
            <person name="Hubner S."/>
            <person name="Bellec A."/>
            <person name="Berard A."/>
            <person name="Berges H."/>
            <person name="Blanchet N."/>
            <person name="Boniface M.C."/>
            <person name="Brunel D."/>
            <person name="Catrice O."/>
            <person name="Chaidir N."/>
            <person name="Claudel C."/>
            <person name="Donnadieu C."/>
            <person name="Faraut T."/>
            <person name="Fievet G."/>
            <person name="Helmstetter N."/>
            <person name="King M."/>
            <person name="Knapp S.J."/>
            <person name="Lai Z."/>
            <person name="Le Paslier M.C."/>
            <person name="Lippi Y."/>
            <person name="Lorenzon L."/>
            <person name="Mandel J.R."/>
            <person name="Marage G."/>
            <person name="Marchand G."/>
            <person name="Marquand E."/>
            <person name="Bret-Mestries E."/>
            <person name="Morien E."/>
            <person name="Nambeesan S."/>
            <person name="Nguyen T."/>
            <person name="Pegot-Espagnet P."/>
            <person name="Pouilly N."/>
            <person name="Raftis F."/>
            <person name="Sallet E."/>
            <person name="Schiex T."/>
            <person name="Thomas J."/>
            <person name="Vandecasteele C."/>
            <person name="Vares D."/>
            <person name="Vear F."/>
            <person name="Vautrin S."/>
            <person name="Crespi M."/>
            <person name="Mangin B."/>
            <person name="Burke J.M."/>
            <person name="Salse J."/>
            <person name="Munos S."/>
            <person name="Vincourt P."/>
            <person name="Rieseberg L.H."/>
            <person name="Langlade N.B."/>
        </authorList>
    </citation>
    <scope>NUCLEOTIDE SEQUENCE [LARGE SCALE GENOMIC DNA]</scope>
    <source>
        <strain evidence="4">cv. SF193</strain>
    </source>
</reference>
<evidence type="ECO:0000259" key="2">
    <source>
        <dbReference type="PROSITE" id="PS50151"/>
    </source>
</evidence>
<evidence type="ECO:0000313" key="4">
    <source>
        <dbReference type="Proteomes" id="UP000215914"/>
    </source>
</evidence>
<dbReference type="InParanoid" id="A0A251SWJ7"/>